<dbReference type="Gene3D" id="3.10.620.30">
    <property type="match status" value="1"/>
</dbReference>
<dbReference type="Proteomes" id="UP000002484">
    <property type="component" value="Chromosome"/>
</dbReference>
<feature type="transmembrane region" description="Helical" evidence="2">
    <location>
        <begin position="137"/>
        <end position="160"/>
    </location>
</feature>
<feature type="transmembrane region" description="Helical" evidence="2">
    <location>
        <begin position="107"/>
        <end position="125"/>
    </location>
</feature>
<feature type="compositionally biased region" description="Low complexity" evidence="1">
    <location>
        <begin position="281"/>
        <end position="293"/>
    </location>
</feature>
<dbReference type="Pfam" id="PF01841">
    <property type="entry name" value="Transglut_core"/>
    <property type="match status" value="1"/>
</dbReference>
<feature type="transmembrane region" description="Helical" evidence="2">
    <location>
        <begin position="81"/>
        <end position="101"/>
    </location>
</feature>
<dbReference type="KEGG" id="fri:FraEuI1c_6791"/>
<keyword evidence="2" id="KW-0812">Transmembrane</keyword>
<feature type="compositionally biased region" description="Low complexity" evidence="1">
    <location>
        <begin position="42"/>
        <end position="55"/>
    </location>
</feature>
<reference evidence="4 5" key="1">
    <citation type="submission" date="2010-10" db="EMBL/GenBank/DDBJ databases">
        <title>Complete sequence of Frankia sp. EuI1c.</title>
        <authorList>
            <consortium name="US DOE Joint Genome Institute"/>
            <person name="Lucas S."/>
            <person name="Copeland A."/>
            <person name="Lapidus A."/>
            <person name="Cheng J.-F."/>
            <person name="Bruce D."/>
            <person name="Goodwin L."/>
            <person name="Pitluck S."/>
            <person name="Chertkov O."/>
            <person name="Detter J.C."/>
            <person name="Han C."/>
            <person name="Tapia R."/>
            <person name="Land M."/>
            <person name="Hauser L."/>
            <person name="Jeffries C."/>
            <person name="Kyrpides N."/>
            <person name="Ivanova N."/>
            <person name="Mikhailova N."/>
            <person name="Beauchemin N."/>
            <person name="Sen A."/>
            <person name="Sur S.A."/>
            <person name="Gtari M."/>
            <person name="Wall L."/>
            <person name="Tisa L."/>
            <person name="Woyke T."/>
        </authorList>
    </citation>
    <scope>NUCLEOTIDE SEQUENCE [LARGE SCALE GENOMIC DNA]</scope>
    <source>
        <strain evidence="5">DSM 45817 / CECT 9037 / EuI1c</strain>
    </source>
</reference>
<dbReference type="eggNOG" id="COG1305">
    <property type="taxonomic scope" value="Bacteria"/>
</dbReference>
<dbReference type="RefSeq" id="WP_013427871.1">
    <property type="nucleotide sequence ID" value="NC_014666.1"/>
</dbReference>
<dbReference type="SUPFAM" id="SSF54001">
    <property type="entry name" value="Cysteine proteinases"/>
    <property type="match status" value="1"/>
</dbReference>
<dbReference type="PANTHER" id="PTHR42736:SF1">
    <property type="entry name" value="PROTEIN-GLUTAMINE GAMMA-GLUTAMYLTRANSFERASE"/>
    <property type="match status" value="1"/>
</dbReference>
<feature type="transmembrane region" description="Helical" evidence="2">
    <location>
        <begin position="303"/>
        <end position="324"/>
    </location>
</feature>
<protein>
    <submittedName>
        <fullName evidence="4">Transglutaminase domain-containing protein</fullName>
    </submittedName>
</protein>
<feature type="transmembrane region" description="Helical" evidence="2">
    <location>
        <begin position="208"/>
        <end position="228"/>
    </location>
</feature>
<feature type="compositionally biased region" description="Pro residues" evidence="1">
    <location>
        <begin position="881"/>
        <end position="894"/>
    </location>
</feature>
<dbReference type="HOGENOM" id="CLU_012121_1_0_11"/>
<proteinExistence type="predicted"/>
<dbReference type="STRING" id="298654.FraEuI1c_6791"/>
<accession>E3JDJ4</accession>
<keyword evidence="2" id="KW-0472">Membrane</keyword>
<evidence type="ECO:0000313" key="4">
    <source>
        <dbReference type="EMBL" id="ADP84760.1"/>
    </source>
</evidence>
<keyword evidence="2" id="KW-1133">Transmembrane helix</keyword>
<dbReference type="OrthoDB" id="9804023at2"/>
<dbReference type="InParanoid" id="E3JDJ4"/>
<feature type="transmembrane region" description="Helical" evidence="2">
    <location>
        <begin position="180"/>
        <end position="201"/>
    </location>
</feature>
<keyword evidence="5" id="KW-1185">Reference proteome</keyword>
<evidence type="ECO:0000313" key="5">
    <source>
        <dbReference type="Proteomes" id="UP000002484"/>
    </source>
</evidence>
<evidence type="ECO:0000256" key="1">
    <source>
        <dbReference type="SAM" id="MobiDB-lite"/>
    </source>
</evidence>
<feature type="compositionally biased region" description="Basic residues" evidence="1">
    <location>
        <begin position="27"/>
        <end position="41"/>
    </location>
</feature>
<feature type="region of interest" description="Disordered" evidence="1">
    <location>
        <begin position="1"/>
        <end position="77"/>
    </location>
</feature>
<feature type="region of interest" description="Disordered" evidence="1">
    <location>
        <begin position="662"/>
        <end position="688"/>
    </location>
</feature>
<evidence type="ECO:0000256" key="2">
    <source>
        <dbReference type="SAM" id="Phobius"/>
    </source>
</evidence>
<sequence length="914" mass="95005">MSGRAQSYRSEPALNRPYDAPGDRPAPRRWRPRAPRPRRALPTRPARLVPDAGPGRPSGLGPRGVGGHAARRRATRRPRRIGQTVLISLACLPAVLVAGRLFDAAGYLPPLLGAVALAALVGATAGRRLANAELVGVAGLVGGLAYGLATTGGHVGPIVHGLRDGWPGLLAVAVPAQPRALLLVPLGALLWVSAFLAVVLVVRGDNPLLPLLGPLLGLVGVLVLVGSAGRDAPAVGWRPSPVLLTGAFVALGMAAAAPRAARRSMAVAEASAGLASPAGDTAGTAQRPPAGAGRPRRVRTGPVSVGLVIVVAVALLATVIGRFVPVASRFDPRDHWYPAPQSATSLNPLVRVRAQLTETEPRDLFTVRMTNAGATPRADPATGKPAAPVDRVRIAALGDFDGATWRDDDRYVRVDRALPAADEPLADAVPRASVRADITVTALDGGLLPTFGQPTSVGYRAALAGGAGGLVYQPGSGALAGLSGSATGDRVQLTTQVPAPTAAQLRTAAPGTGPLADRYRQLPGKPSWLDAEARRLAGTAGTPYARLTALATALRDDYPYDLSASPGHSYGVLDLFLSRQQPGDGHGYAEQHAAAFAVLARELGFPTRVAVGYLLDARTEAADGTFTVTSWQAHAWPEVLLAGLGWVAFEPTDVHDLRRLAPEPETTPVGGGSTGPLPDTKLPELPRVDPGLDDTGHLSTGGGHHSVLVPVLALALAPVVLLLLALLAIVAEKARRRLTRRRGAPAARVRGAWREARDRLAELGVPRSAALTHREIVWLALELPATASTAAPSGPLRRLAVLADRARYGGPAGEVAADAAQAWLLADEISRELRRRNGWARSARARLDPRPLLPPPRGRDRAPAPAPTRPDAGLTARPATGQPPRPRTGQPPWPGTTRMPDPDAGLTTTPSGGR</sequence>
<feature type="transmembrane region" description="Helical" evidence="2">
    <location>
        <begin position="707"/>
        <end position="731"/>
    </location>
</feature>
<name>E3JDJ4_PSEI1</name>
<evidence type="ECO:0000259" key="3">
    <source>
        <dbReference type="SMART" id="SM00460"/>
    </source>
</evidence>
<feature type="region of interest" description="Disordered" evidence="1">
    <location>
        <begin position="275"/>
        <end position="297"/>
    </location>
</feature>
<dbReference type="PANTHER" id="PTHR42736">
    <property type="entry name" value="PROTEIN-GLUTAMINE GAMMA-GLUTAMYLTRANSFERASE"/>
    <property type="match status" value="1"/>
</dbReference>
<dbReference type="EMBL" id="CP002299">
    <property type="protein sequence ID" value="ADP84760.1"/>
    <property type="molecule type" value="Genomic_DNA"/>
</dbReference>
<feature type="domain" description="Transglutaminase-like" evidence="3">
    <location>
        <begin position="583"/>
        <end position="653"/>
    </location>
</feature>
<dbReference type="SMART" id="SM00460">
    <property type="entry name" value="TGc"/>
    <property type="match status" value="1"/>
</dbReference>
<feature type="transmembrane region" description="Helical" evidence="2">
    <location>
        <begin position="240"/>
        <end position="257"/>
    </location>
</feature>
<dbReference type="InterPro" id="IPR038765">
    <property type="entry name" value="Papain-like_cys_pep_sf"/>
</dbReference>
<dbReference type="InterPro" id="IPR002931">
    <property type="entry name" value="Transglutaminase-like"/>
</dbReference>
<organism evidence="4 5">
    <name type="scientific">Pseudofrankia inefficax (strain DSM 45817 / CECT 9037 / DDB 130130 / EuI1c)</name>
    <name type="common">Frankia inefficax</name>
    <dbReference type="NCBI Taxonomy" id="298654"/>
    <lineage>
        <taxon>Bacteria</taxon>
        <taxon>Bacillati</taxon>
        <taxon>Actinomycetota</taxon>
        <taxon>Actinomycetes</taxon>
        <taxon>Frankiales</taxon>
        <taxon>Frankiaceae</taxon>
        <taxon>Pseudofrankia</taxon>
    </lineage>
</organism>
<dbReference type="InterPro" id="IPR052901">
    <property type="entry name" value="Bact_TGase-like"/>
</dbReference>
<feature type="compositionally biased region" description="Gly residues" evidence="1">
    <location>
        <begin position="56"/>
        <end position="67"/>
    </location>
</feature>
<dbReference type="AlphaFoldDB" id="E3JDJ4"/>
<feature type="region of interest" description="Disordered" evidence="1">
    <location>
        <begin position="846"/>
        <end position="914"/>
    </location>
</feature>
<gene>
    <name evidence="4" type="ordered locus">FraEuI1c_6791</name>
</gene>